<gene>
    <name evidence="2" type="ORF">Q5P01_026105</name>
</gene>
<accession>A0AA88IFS6</accession>
<name>A0AA88IFS6_CHASR</name>
<dbReference type="EMBL" id="JAUPFM010000022">
    <property type="protein sequence ID" value="KAK2815638.1"/>
    <property type="molecule type" value="Genomic_DNA"/>
</dbReference>
<comment type="caution">
    <text evidence="2">The sequence shown here is derived from an EMBL/GenBank/DDBJ whole genome shotgun (WGS) entry which is preliminary data.</text>
</comment>
<evidence type="ECO:0000313" key="2">
    <source>
        <dbReference type="EMBL" id="KAK2815638.1"/>
    </source>
</evidence>
<keyword evidence="3" id="KW-1185">Reference proteome</keyword>
<organism evidence="2 3">
    <name type="scientific">Channa striata</name>
    <name type="common">Snakehead murrel</name>
    <name type="synonym">Ophicephalus striatus</name>
    <dbReference type="NCBI Taxonomy" id="64152"/>
    <lineage>
        <taxon>Eukaryota</taxon>
        <taxon>Metazoa</taxon>
        <taxon>Chordata</taxon>
        <taxon>Craniata</taxon>
        <taxon>Vertebrata</taxon>
        <taxon>Euteleostomi</taxon>
        <taxon>Actinopterygii</taxon>
        <taxon>Neopterygii</taxon>
        <taxon>Teleostei</taxon>
        <taxon>Neoteleostei</taxon>
        <taxon>Acanthomorphata</taxon>
        <taxon>Anabantaria</taxon>
        <taxon>Anabantiformes</taxon>
        <taxon>Channoidei</taxon>
        <taxon>Channidae</taxon>
        <taxon>Channa</taxon>
    </lineage>
</organism>
<dbReference type="Proteomes" id="UP001187415">
    <property type="component" value="Unassembled WGS sequence"/>
</dbReference>
<proteinExistence type="predicted"/>
<evidence type="ECO:0000313" key="3">
    <source>
        <dbReference type="Proteomes" id="UP001187415"/>
    </source>
</evidence>
<dbReference type="AlphaFoldDB" id="A0AA88IFS6"/>
<protein>
    <submittedName>
        <fullName evidence="2">Uncharacterized protein</fullName>
    </submittedName>
</protein>
<reference evidence="2" key="1">
    <citation type="submission" date="2023-07" db="EMBL/GenBank/DDBJ databases">
        <title>Chromosome-level Genome Assembly of Striped Snakehead (Channa striata).</title>
        <authorList>
            <person name="Liu H."/>
        </authorList>
    </citation>
    <scope>NUCLEOTIDE SEQUENCE</scope>
    <source>
        <strain evidence="2">Gz</strain>
        <tissue evidence="2">Muscle</tissue>
    </source>
</reference>
<sequence length="232" mass="25711">MFGGLVIKGVRRLGSSILACHSLLAGEESSSSGQGHRLQLGRRSWSNNRSANRGGRTYSSCTMLRKDRRNPGPPTGNWQTRGGCQGAAMVRQYINSGGRGYGVCQEREKESGVVLVVSQYSTRAQDTIAPLLLQSKGLSVGSFLWALFQVALAFFQATKQGICGQPWERAVDEVAWLAVPRVPTRAKAAWSGKPRTLKNDKTAEIHLFHKLTQYDEQTHQAFWLLLLWLLRP</sequence>
<evidence type="ECO:0000256" key="1">
    <source>
        <dbReference type="SAM" id="MobiDB-lite"/>
    </source>
</evidence>
<feature type="region of interest" description="Disordered" evidence="1">
    <location>
        <begin position="27"/>
        <end position="58"/>
    </location>
</feature>
<feature type="compositionally biased region" description="Low complexity" evidence="1">
    <location>
        <begin position="41"/>
        <end position="56"/>
    </location>
</feature>